<dbReference type="EMBL" id="AP027272">
    <property type="protein sequence ID" value="BDX04770.1"/>
    <property type="molecule type" value="Genomic_DNA"/>
</dbReference>
<dbReference type="InterPro" id="IPR050816">
    <property type="entry name" value="Flavin-dep_Halogenase_NPB"/>
</dbReference>
<keyword evidence="2" id="KW-0285">Flavoprotein</keyword>
<evidence type="ECO:0000313" key="4">
    <source>
        <dbReference type="Proteomes" id="UP001333710"/>
    </source>
</evidence>
<feature type="binding site" evidence="2">
    <location>
        <position position="80"/>
    </location>
    <ligand>
        <name>7-chloro-L-tryptophan</name>
        <dbReference type="ChEBI" id="CHEBI:58713"/>
    </ligand>
</feature>
<dbReference type="KEGG" id="pmaw:MACH26_02910"/>
<dbReference type="InterPro" id="IPR036188">
    <property type="entry name" value="FAD/NAD-bd_sf"/>
</dbReference>
<dbReference type="InterPro" id="IPR033856">
    <property type="entry name" value="Trp_halogen"/>
</dbReference>
<dbReference type="GO" id="GO:0004497">
    <property type="term" value="F:monooxygenase activity"/>
    <property type="evidence" value="ECO:0007669"/>
    <property type="project" value="InterPro"/>
</dbReference>
<reference evidence="3" key="1">
    <citation type="submission" date="2023-01" db="EMBL/GenBank/DDBJ databases">
        <title>Complete genome sequence of Planctobacterium marinum strain Dej080120_11.</title>
        <authorList>
            <person name="Ueki S."/>
            <person name="Maruyama F."/>
        </authorList>
    </citation>
    <scope>NUCLEOTIDE SEQUENCE</scope>
    <source>
        <strain evidence="3">Dej080120_11</strain>
    </source>
</reference>
<dbReference type="AlphaFoldDB" id="A0AA48I2L2"/>
<dbReference type="RefSeq" id="WP_338290605.1">
    <property type="nucleotide sequence ID" value="NZ_AP027272.1"/>
</dbReference>
<protein>
    <submittedName>
        <fullName evidence="3">Tryptophan halogenase</fullName>
    </submittedName>
</protein>
<feature type="active site" evidence="1">
    <location>
        <position position="80"/>
    </location>
</feature>
<feature type="binding site" evidence="2">
    <location>
        <position position="354"/>
    </location>
    <ligand>
        <name>FAD</name>
        <dbReference type="ChEBI" id="CHEBI:57692"/>
    </ligand>
</feature>
<keyword evidence="4" id="KW-1185">Reference proteome</keyword>
<feature type="binding site" evidence="2">
    <location>
        <position position="350"/>
    </location>
    <ligand>
        <name>FAD</name>
        <dbReference type="ChEBI" id="CHEBI:57692"/>
    </ligand>
</feature>
<dbReference type="PIRSF" id="PIRSF011396">
    <property type="entry name" value="Trp_halogenase"/>
    <property type="match status" value="1"/>
</dbReference>
<dbReference type="SUPFAM" id="SSF51905">
    <property type="entry name" value="FAD/NAD(P)-binding domain"/>
    <property type="match status" value="1"/>
</dbReference>
<dbReference type="PANTHER" id="PTHR43747">
    <property type="entry name" value="FAD-BINDING PROTEIN"/>
    <property type="match status" value="1"/>
</dbReference>
<organism evidence="3 4">
    <name type="scientific">Planctobacterium marinum</name>
    <dbReference type="NCBI Taxonomy" id="1631968"/>
    <lineage>
        <taxon>Bacteria</taxon>
        <taxon>Pseudomonadati</taxon>
        <taxon>Pseudomonadota</taxon>
        <taxon>Gammaproteobacteria</taxon>
        <taxon>Alteromonadales</taxon>
        <taxon>Alteromonadaceae</taxon>
        <taxon>Planctobacterium</taxon>
    </lineage>
</organism>
<proteinExistence type="predicted"/>
<evidence type="ECO:0000256" key="1">
    <source>
        <dbReference type="PIRSR" id="PIRSR011396-1"/>
    </source>
</evidence>
<accession>A0AA48I2L2</accession>
<dbReference type="Proteomes" id="UP001333710">
    <property type="component" value="Chromosome"/>
</dbReference>
<dbReference type="InterPro" id="IPR006905">
    <property type="entry name" value="Flavin_halogenase"/>
</dbReference>
<gene>
    <name evidence="3" type="ORF">MACH26_02910</name>
</gene>
<dbReference type="Pfam" id="PF04820">
    <property type="entry name" value="Trp_halogenase"/>
    <property type="match status" value="1"/>
</dbReference>
<evidence type="ECO:0000256" key="2">
    <source>
        <dbReference type="PIRSR" id="PIRSR011396-2"/>
    </source>
</evidence>
<name>A0AA48I2L2_9ALTE</name>
<sequence>MREISNVLILGGGSAGWLTAGRIAAQLQQRQPEIMVTLVESPTLSKIGVGEGSWPSLRHTLRQIGISEQQFLVFCQASYKQGSKFIGWRHNQPNDAYYHPFTNPTGYTELNLVQHWQSSKTASFADSFCVQPGICEAGLAPKQQATPDYAHVLNYGYHFDADKLAELLTLHCTQKLGVVHIRDHIEAVESHANGDIKALIGQQSGPLEADLFIDCSGMAARLIEKHFDVKWRSVAEVLPVNSALASQVPYVSTDAPIQSTTNATAKAKGWVWDIGLYHRRGVGFAYAQEHCSDEEAHDTLYQHLKAQLPEDKLQALTFRKLSFNPGYREKLWQNNCIAIGMCAGFIEPLEASAIAMVELSINMLCEEFPRNREHMALLSNRFNKRFAYRWQRVIDFVKLHYVLSERQDSDFWRSHRLPESIPESLHILLQLWRYQAPSRLDFIENEEVFPSTSYQYILYGMGFESDIAKDTPYFLSKARVAELQRQTELTRQKYQQGLPQNRVLLSFLHQKHQEMK</sequence>
<dbReference type="GO" id="GO:0000166">
    <property type="term" value="F:nucleotide binding"/>
    <property type="evidence" value="ECO:0007669"/>
    <property type="project" value="UniProtKB-KW"/>
</dbReference>
<dbReference type="Gene3D" id="3.50.50.60">
    <property type="entry name" value="FAD/NAD(P)-binding domain"/>
    <property type="match status" value="1"/>
</dbReference>
<keyword evidence="2" id="KW-0547">Nucleotide-binding</keyword>
<evidence type="ECO:0000313" key="3">
    <source>
        <dbReference type="EMBL" id="BDX04770.1"/>
    </source>
</evidence>
<keyword evidence="2" id="KW-0274">FAD</keyword>
<dbReference type="PANTHER" id="PTHR43747:SF4">
    <property type="entry name" value="FLAVIN-DEPENDENT TRYPTOPHAN HALOGENASE"/>
    <property type="match status" value="1"/>
</dbReference>
<feature type="binding site" evidence="2">
    <location>
        <begin position="12"/>
        <end position="15"/>
    </location>
    <ligand>
        <name>FAD</name>
        <dbReference type="ChEBI" id="CHEBI:57692"/>
    </ligand>
</feature>